<dbReference type="PANTHER" id="PTHR42852:SF13">
    <property type="entry name" value="PROTEIN DIPZ"/>
    <property type="match status" value="1"/>
</dbReference>
<evidence type="ECO:0000259" key="3">
    <source>
        <dbReference type="PROSITE" id="PS51352"/>
    </source>
</evidence>
<dbReference type="PROSITE" id="PS00194">
    <property type="entry name" value="THIOREDOXIN_1"/>
    <property type="match status" value="1"/>
</dbReference>
<evidence type="ECO:0000313" key="5">
    <source>
        <dbReference type="Proteomes" id="UP000006365"/>
    </source>
</evidence>
<dbReference type="InterPro" id="IPR036249">
    <property type="entry name" value="Thioredoxin-like_sf"/>
</dbReference>
<keyword evidence="1" id="KW-0676">Redox-active center</keyword>
<dbReference type="InterPro" id="IPR013766">
    <property type="entry name" value="Thioredoxin_domain"/>
</dbReference>
<dbReference type="GO" id="GO:0016209">
    <property type="term" value="F:antioxidant activity"/>
    <property type="evidence" value="ECO:0007669"/>
    <property type="project" value="InterPro"/>
</dbReference>
<dbReference type="CDD" id="cd02966">
    <property type="entry name" value="TlpA_like_family"/>
    <property type="match status" value="1"/>
</dbReference>
<dbReference type="PROSITE" id="PS51352">
    <property type="entry name" value="THIOREDOXIN_2"/>
    <property type="match status" value="1"/>
</dbReference>
<dbReference type="PANTHER" id="PTHR42852">
    <property type="entry name" value="THIOL:DISULFIDE INTERCHANGE PROTEIN DSBE"/>
    <property type="match status" value="1"/>
</dbReference>
<protein>
    <submittedName>
        <fullName evidence="4">Redoxin domain protein</fullName>
    </submittedName>
</protein>
<dbReference type="SUPFAM" id="SSF52833">
    <property type="entry name" value="Thioredoxin-like"/>
    <property type="match status" value="1"/>
</dbReference>
<organism evidence="4 5">
    <name type="scientific">Desulfobulbus propionicus (strain ATCC 33891 / DSM 2032 / VKM B-1956 / 1pr3)</name>
    <dbReference type="NCBI Taxonomy" id="577650"/>
    <lineage>
        <taxon>Bacteria</taxon>
        <taxon>Pseudomonadati</taxon>
        <taxon>Thermodesulfobacteriota</taxon>
        <taxon>Desulfobulbia</taxon>
        <taxon>Desulfobulbales</taxon>
        <taxon>Desulfobulbaceae</taxon>
        <taxon>Desulfobulbus</taxon>
    </lineage>
</organism>
<proteinExistence type="predicted"/>
<gene>
    <name evidence="4" type="ordered locus">Despr_0562</name>
</gene>
<dbReference type="Proteomes" id="UP000006365">
    <property type="component" value="Chromosome"/>
</dbReference>
<feature type="domain" description="Thioredoxin" evidence="3">
    <location>
        <begin position="25"/>
        <end position="165"/>
    </location>
</feature>
<dbReference type="InterPro" id="IPR000866">
    <property type="entry name" value="AhpC/TSA"/>
</dbReference>
<accession>A0A7U3YJW6</accession>
<name>A0A7U3YJW6_DESPD</name>
<keyword evidence="5" id="KW-1185">Reference proteome</keyword>
<feature type="chain" id="PRO_5031002482" evidence="2">
    <location>
        <begin position="25"/>
        <end position="165"/>
    </location>
</feature>
<evidence type="ECO:0000256" key="1">
    <source>
        <dbReference type="ARBA" id="ARBA00023284"/>
    </source>
</evidence>
<dbReference type="EMBL" id="CP002364">
    <property type="protein sequence ID" value="ADW16738.1"/>
    <property type="molecule type" value="Genomic_DNA"/>
</dbReference>
<evidence type="ECO:0000256" key="2">
    <source>
        <dbReference type="SAM" id="SignalP"/>
    </source>
</evidence>
<keyword evidence="2" id="KW-0732">Signal</keyword>
<sequence>MMRKNAVSSLLVFLLVLAPCSLLAVQEGQRLIPFQGTDLNGNPIDLQRSIGSKPVMLIFWASWCPTCKTEVPKINKLAEQYSGRGMDFIAVNVGYNDSVERAQAFAQKNGMRYPAFFDGSGKVSEQYQLLGVPTIIIADKHGVVRFRNFVTPDIPEETFAKLMAE</sequence>
<dbReference type="KEGG" id="dpr:Despr_0562"/>
<dbReference type="AlphaFoldDB" id="A0A7U3YJW6"/>
<dbReference type="InterPro" id="IPR050553">
    <property type="entry name" value="Thioredoxin_ResA/DsbE_sf"/>
</dbReference>
<dbReference type="RefSeq" id="WP_015723283.1">
    <property type="nucleotide sequence ID" value="NC_014972.1"/>
</dbReference>
<evidence type="ECO:0000313" key="4">
    <source>
        <dbReference type="EMBL" id="ADW16738.1"/>
    </source>
</evidence>
<feature type="signal peptide" evidence="2">
    <location>
        <begin position="1"/>
        <end position="24"/>
    </location>
</feature>
<reference evidence="4 5" key="1">
    <citation type="journal article" date="2011" name="Stand. Genomic Sci.">
        <title>Complete genome sequence of Desulfobulbus propionicus type strain (1pr3).</title>
        <authorList>
            <person name="Pagani I."/>
            <person name="Lapidus A."/>
            <person name="Nolan M."/>
            <person name="Lucas S."/>
            <person name="Hammon N."/>
            <person name="Deshpande S."/>
            <person name="Cheng J.F."/>
            <person name="Chertkov O."/>
            <person name="Davenport K."/>
            <person name="Tapia R."/>
            <person name="Han C."/>
            <person name="Goodwin L."/>
            <person name="Pitluck S."/>
            <person name="Liolios K."/>
            <person name="Mavromatis K."/>
            <person name="Ivanova N."/>
            <person name="Mikhailova N."/>
            <person name="Pati A."/>
            <person name="Chen A."/>
            <person name="Palaniappan K."/>
            <person name="Land M."/>
            <person name="Hauser L."/>
            <person name="Chang Y.J."/>
            <person name="Jeffries C.D."/>
            <person name="Detter J.C."/>
            <person name="Brambilla E."/>
            <person name="Kannan K.P."/>
            <person name="Djao O.D."/>
            <person name="Rohde M."/>
            <person name="Pukall R."/>
            <person name="Spring S."/>
            <person name="Goker M."/>
            <person name="Sikorski J."/>
            <person name="Woyke T."/>
            <person name="Bristow J."/>
            <person name="Eisen J.A."/>
            <person name="Markowitz V."/>
            <person name="Hugenholtz P."/>
            <person name="Kyrpides N.C."/>
            <person name="Klenk H.P."/>
        </authorList>
    </citation>
    <scope>NUCLEOTIDE SEQUENCE [LARGE SCALE GENOMIC DNA]</scope>
    <source>
        <strain evidence="5">ATCC 33891 / DSM 2032 / 1pr3</strain>
    </source>
</reference>
<dbReference type="Pfam" id="PF00578">
    <property type="entry name" value="AhpC-TSA"/>
    <property type="match status" value="1"/>
</dbReference>
<dbReference type="InterPro" id="IPR017937">
    <property type="entry name" value="Thioredoxin_CS"/>
</dbReference>
<dbReference type="Gene3D" id="3.40.30.10">
    <property type="entry name" value="Glutaredoxin"/>
    <property type="match status" value="1"/>
</dbReference>
<dbReference type="GO" id="GO:0016491">
    <property type="term" value="F:oxidoreductase activity"/>
    <property type="evidence" value="ECO:0007669"/>
    <property type="project" value="InterPro"/>
</dbReference>